<dbReference type="PANTHER" id="PTHR11562:SF17">
    <property type="entry name" value="RE54080P-RELATED"/>
    <property type="match status" value="1"/>
</dbReference>
<feature type="transmembrane region" description="Helical" evidence="8">
    <location>
        <begin position="56"/>
        <end position="74"/>
    </location>
</feature>
<dbReference type="Proteomes" id="UP000196581">
    <property type="component" value="Unassembled WGS sequence"/>
</dbReference>
<proteinExistence type="inferred from homology"/>
<dbReference type="InterPro" id="IPR027469">
    <property type="entry name" value="Cation_efflux_TMD_sf"/>
</dbReference>
<dbReference type="SUPFAM" id="SSF161111">
    <property type="entry name" value="Cation efflux protein transmembrane domain-like"/>
    <property type="match status" value="1"/>
</dbReference>
<dbReference type="SUPFAM" id="SSF160240">
    <property type="entry name" value="Cation efflux protein cytoplasmic domain-like"/>
    <property type="match status" value="1"/>
</dbReference>
<dbReference type="PANTHER" id="PTHR11562">
    <property type="entry name" value="CATION EFFLUX PROTEIN/ ZINC TRANSPORTER"/>
    <property type="match status" value="1"/>
</dbReference>
<evidence type="ECO:0000256" key="6">
    <source>
        <dbReference type="ARBA" id="ARBA00023065"/>
    </source>
</evidence>
<dbReference type="InterPro" id="IPR036837">
    <property type="entry name" value="Cation_efflux_CTD_sf"/>
</dbReference>
<dbReference type="Gene3D" id="3.30.70.1350">
    <property type="entry name" value="Cation efflux protein, cytoplasmic domain"/>
    <property type="match status" value="1"/>
</dbReference>
<dbReference type="GO" id="GO:0005886">
    <property type="term" value="C:plasma membrane"/>
    <property type="evidence" value="ECO:0007669"/>
    <property type="project" value="TreeGrafter"/>
</dbReference>
<evidence type="ECO:0000256" key="1">
    <source>
        <dbReference type="ARBA" id="ARBA00004141"/>
    </source>
</evidence>
<evidence type="ECO:0000256" key="7">
    <source>
        <dbReference type="ARBA" id="ARBA00023136"/>
    </source>
</evidence>
<evidence type="ECO:0000259" key="9">
    <source>
        <dbReference type="Pfam" id="PF01545"/>
    </source>
</evidence>
<comment type="similarity">
    <text evidence="2">Belongs to the cation diffusion facilitator (CDF) transporter (TC 2.A.4) family. SLC30A subfamily.</text>
</comment>
<evidence type="ECO:0000256" key="2">
    <source>
        <dbReference type="ARBA" id="ARBA00008873"/>
    </source>
</evidence>
<keyword evidence="3" id="KW-0813">Transport</keyword>
<keyword evidence="12" id="KW-1185">Reference proteome</keyword>
<keyword evidence="6" id="KW-0406">Ion transport</keyword>
<dbReference type="AlphaFoldDB" id="A0A1X6XER3"/>
<dbReference type="Gene3D" id="1.20.1510.10">
    <property type="entry name" value="Cation efflux protein transmembrane domain"/>
    <property type="match status" value="1"/>
</dbReference>
<evidence type="ECO:0000259" key="10">
    <source>
        <dbReference type="Pfam" id="PF16916"/>
    </source>
</evidence>
<dbReference type="InterPro" id="IPR058533">
    <property type="entry name" value="Cation_efflux_TM"/>
</dbReference>
<evidence type="ECO:0000256" key="4">
    <source>
        <dbReference type="ARBA" id="ARBA00022692"/>
    </source>
</evidence>
<dbReference type="Pfam" id="PF16916">
    <property type="entry name" value="ZT_dimer"/>
    <property type="match status" value="1"/>
</dbReference>
<dbReference type="EMBL" id="FWFF01000012">
    <property type="protein sequence ID" value="SLM97600.1"/>
    <property type="molecule type" value="Genomic_DNA"/>
</dbReference>
<dbReference type="GO" id="GO:0005385">
    <property type="term" value="F:zinc ion transmembrane transporter activity"/>
    <property type="evidence" value="ECO:0007669"/>
    <property type="project" value="TreeGrafter"/>
</dbReference>
<name>A0A1X6XER3_9MICO</name>
<sequence>MTHSHSHDHGAAHSNRTRLAVAFGITVAVLVAQAVGAVLTGSLALLVDTAHMLTDAGGLLMALIAAQLMLRPASAKHTWGMRRAEVLAAALQSLLLLAVGTYAVIIAAQRLFDPPEVPAGSLLVFGIIGLAGNIASLVVLLGGRNSNLNLRAAFLEVLNDALGSVAVIVSAIILATTGWAQVDTLAGLLIAALIVPRAFLILRSSVRILMEAVPSGLDLEDVRGHLLENTHVQGIHDLHVSQIGTGLPVLTAHVEVDPDCFTAGHTEAILEDLRACVRDHFEESIEHTTFQLEPSDCSEDEPLPHT</sequence>
<keyword evidence="7 8" id="KW-0472">Membrane</keyword>
<evidence type="ECO:0000256" key="5">
    <source>
        <dbReference type="ARBA" id="ARBA00022989"/>
    </source>
</evidence>
<accession>A0A1X6XER3</accession>
<feature type="transmembrane region" description="Helical" evidence="8">
    <location>
        <begin position="21"/>
        <end position="44"/>
    </location>
</feature>
<evidence type="ECO:0000256" key="3">
    <source>
        <dbReference type="ARBA" id="ARBA00022448"/>
    </source>
</evidence>
<feature type="transmembrane region" description="Helical" evidence="8">
    <location>
        <begin position="120"/>
        <end position="141"/>
    </location>
</feature>
<dbReference type="InterPro" id="IPR027470">
    <property type="entry name" value="Cation_efflux_CTD"/>
</dbReference>
<feature type="transmembrane region" description="Helical" evidence="8">
    <location>
        <begin position="153"/>
        <end position="179"/>
    </location>
</feature>
<gene>
    <name evidence="11" type="ORF">FM105_07380</name>
</gene>
<comment type="subcellular location">
    <subcellularLocation>
        <location evidence="1">Membrane</location>
        <topology evidence="1">Multi-pass membrane protein</topology>
    </subcellularLocation>
</comment>
<dbReference type="Pfam" id="PF01545">
    <property type="entry name" value="Cation_efflux"/>
    <property type="match status" value="1"/>
</dbReference>
<feature type="domain" description="Cation efflux protein transmembrane" evidence="9">
    <location>
        <begin position="20"/>
        <end position="210"/>
    </location>
</feature>
<reference evidence="12" key="1">
    <citation type="submission" date="2017-02" db="EMBL/GenBank/DDBJ databases">
        <authorList>
            <person name="Dridi B."/>
        </authorList>
    </citation>
    <scope>NUCLEOTIDE SEQUENCE [LARGE SCALE GENOMIC DNA]</scope>
    <source>
        <strain evidence="12">B Co 03.10</strain>
    </source>
</reference>
<feature type="domain" description="Cation efflux protein cytoplasmic" evidence="10">
    <location>
        <begin position="214"/>
        <end position="294"/>
    </location>
</feature>
<feature type="transmembrane region" description="Helical" evidence="8">
    <location>
        <begin position="86"/>
        <end position="108"/>
    </location>
</feature>
<dbReference type="InterPro" id="IPR002524">
    <property type="entry name" value="Cation_efflux"/>
</dbReference>
<keyword evidence="4 8" id="KW-0812">Transmembrane</keyword>
<dbReference type="NCBIfam" id="TIGR01297">
    <property type="entry name" value="CDF"/>
    <property type="match status" value="1"/>
</dbReference>
<evidence type="ECO:0000256" key="8">
    <source>
        <dbReference type="SAM" id="Phobius"/>
    </source>
</evidence>
<evidence type="ECO:0000313" key="11">
    <source>
        <dbReference type="EMBL" id="SLM97600.1"/>
    </source>
</evidence>
<protein>
    <submittedName>
        <fullName evidence="11">Cobalt-zinc-cadmium resistance protein CzcD</fullName>
    </submittedName>
</protein>
<dbReference type="InterPro" id="IPR050681">
    <property type="entry name" value="CDF/SLC30A"/>
</dbReference>
<organism evidence="11 12">
    <name type="scientific">Brevibacterium yomogidense</name>
    <dbReference type="NCBI Taxonomy" id="946573"/>
    <lineage>
        <taxon>Bacteria</taxon>
        <taxon>Bacillati</taxon>
        <taxon>Actinomycetota</taxon>
        <taxon>Actinomycetes</taxon>
        <taxon>Micrococcales</taxon>
        <taxon>Brevibacteriaceae</taxon>
        <taxon>Brevibacterium</taxon>
    </lineage>
</organism>
<keyword evidence="5 8" id="KW-1133">Transmembrane helix</keyword>
<evidence type="ECO:0000313" key="12">
    <source>
        <dbReference type="Proteomes" id="UP000196581"/>
    </source>
</evidence>
<feature type="transmembrane region" description="Helical" evidence="8">
    <location>
        <begin position="185"/>
        <end position="202"/>
    </location>
</feature>